<proteinExistence type="predicted"/>
<organism evidence="2 3">
    <name type="scientific">Mariprofundus ferrooxydans PV-1</name>
    <dbReference type="NCBI Taxonomy" id="314345"/>
    <lineage>
        <taxon>Bacteria</taxon>
        <taxon>Pseudomonadati</taxon>
        <taxon>Pseudomonadota</taxon>
        <taxon>Candidatius Mariprofundia</taxon>
        <taxon>Mariprofundales</taxon>
        <taxon>Mariprofundaceae</taxon>
        <taxon>Mariprofundus</taxon>
    </lineage>
</organism>
<reference evidence="2 3" key="1">
    <citation type="submission" date="2006-09" db="EMBL/GenBank/DDBJ databases">
        <authorList>
            <person name="Emerson D."/>
            <person name="Ferriera S."/>
            <person name="Johnson J."/>
            <person name="Kravitz S."/>
            <person name="Halpern A."/>
            <person name="Remington K."/>
            <person name="Beeson K."/>
            <person name="Tran B."/>
            <person name="Rogers Y.-H."/>
            <person name="Friedman R."/>
            <person name="Venter J.C."/>
        </authorList>
    </citation>
    <scope>NUCLEOTIDE SEQUENCE [LARGE SCALE GENOMIC DNA]</scope>
    <source>
        <strain evidence="2 3">PV-1</strain>
    </source>
</reference>
<dbReference type="Gene3D" id="2.30.30.40">
    <property type="entry name" value="SH3 Domains"/>
    <property type="match status" value="1"/>
</dbReference>
<gene>
    <name evidence="2" type="ORF">SPV1_03178</name>
</gene>
<dbReference type="HOGENOM" id="CLU_1407300_0_0_0"/>
<dbReference type="Proteomes" id="UP000005297">
    <property type="component" value="Unassembled WGS sequence"/>
</dbReference>
<comment type="caution">
    <text evidence="2">The sequence shown here is derived from an EMBL/GenBank/DDBJ whole genome shotgun (WGS) entry which is preliminary data.</text>
</comment>
<evidence type="ECO:0000256" key="1">
    <source>
        <dbReference type="SAM" id="SignalP"/>
    </source>
</evidence>
<dbReference type="EMBL" id="AATS01000013">
    <property type="protein sequence ID" value="EAU54006.1"/>
    <property type="molecule type" value="Genomic_DNA"/>
</dbReference>
<feature type="chain" id="PRO_5004171344" description="SH3b domain-containing protein" evidence="1">
    <location>
        <begin position="21"/>
        <end position="193"/>
    </location>
</feature>
<evidence type="ECO:0008006" key="4">
    <source>
        <dbReference type="Google" id="ProtNLM"/>
    </source>
</evidence>
<protein>
    <recommendedName>
        <fullName evidence="4">SH3b domain-containing protein</fullName>
    </recommendedName>
</protein>
<accession>Q0EXP1</accession>
<name>Q0EXP1_9PROT</name>
<sequence length="193" mass="21272">MLALLLLICLPGCVALGAAAAVPGTLVDVVTDQFRGEEVSFASNMRRTIAATQAVLQTMQLDIDVLESQQNGGYIIGFSNDRLDGTINLRKQTERLTTMNVKVRSNTREKSVERAIVDLLRQELKTLPETVQFDKSQYQSLMEKPSTASARVGWFRAGARLQVVAQQSGKQDWLKVELPSGKMAYLKGTVVNK</sequence>
<dbReference type="OrthoDB" id="5293548at2"/>
<keyword evidence="3" id="KW-1185">Reference proteome</keyword>
<dbReference type="STRING" id="314344.AL013_12305"/>
<feature type="signal peptide" evidence="1">
    <location>
        <begin position="1"/>
        <end position="20"/>
    </location>
</feature>
<dbReference type="InParanoid" id="Q0EXP1"/>
<keyword evidence="1" id="KW-0732">Signal</keyword>
<evidence type="ECO:0000313" key="3">
    <source>
        <dbReference type="Proteomes" id="UP000005297"/>
    </source>
</evidence>
<evidence type="ECO:0000313" key="2">
    <source>
        <dbReference type="EMBL" id="EAU54006.1"/>
    </source>
</evidence>
<dbReference type="AlphaFoldDB" id="Q0EXP1"/>